<dbReference type="Pfam" id="PF00135">
    <property type="entry name" value="COesterase"/>
    <property type="match status" value="1"/>
</dbReference>
<evidence type="ECO:0000256" key="1">
    <source>
        <dbReference type="ARBA" id="ARBA00005964"/>
    </source>
</evidence>
<feature type="signal peptide" evidence="4">
    <location>
        <begin position="1"/>
        <end position="15"/>
    </location>
</feature>
<evidence type="ECO:0000256" key="4">
    <source>
        <dbReference type="SAM" id="SignalP"/>
    </source>
</evidence>
<sequence>MAVLALVTAAPAALAATDPAVVRTTDGPVRGTVTGHYRQFQGIPYAAPPIGDRRWQPPAAVTPWTEVRDATKPGNACPQRTTEDIGNEDCLYLNVSTPATVGHRPRPVMVWLHGGGFLGGSGSEYVGNQLAERGDVVVVSINYRLGALGYLSLPNLSGGGTFGLQDQQAALRWARANARAFGGDPGNVTLFGESAGGLSVCAQLTSPTARDLFQKAIVQSGPCELKWRDSEFLPDVPAGSNWTPRADADKTGTALAVSLGCTGDTLACLRNASVSTLLDSQIGQPAYGTPVLPLHPAEAVGKGRIAKVPVITGITRDEHRGFTPFLSEPITATKYEQLLHTAYGDKAAQVLKEYPVSAYSSPTIAWAAVATDSIWARTQHDVVEQLVRQVPTFTYEFRDRTAPAPPPSIPDMGAYHGSELSYLFPGAMPVELNAAQRALGERMQRYWANFAHTGQPNGHGLPYWRANQSGDRTVHGLDIAPAGIGRVDSAAEHKLAFWNGLVSR</sequence>
<dbReference type="EC" id="3.1.1.-" evidence="3"/>
<dbReference type="AlphaFoldDB" id="A0A0N7F3Z6"/>
<evidence type="ECO:0000256" key="2">
    <source>
        <dbReference type="ARBA" id="ARBA00022801"/>
    </source>
</evidence>
<dbReference type="InterPro" id="IPR050309">
    <property type="entry name" value="Type-B_Carboxylest/Lipase"/>
</dbReference>
<dbReference type="STRING" id="860235.AOZ06_26730"/>
<dbReference type="GO" id="GO:0016787">
    <property type="term" value="F:hydrolase activity"/>
    <property type="evidence" value="ECO:0007669"/>
    <property type="project" value="UniProtKB-KW"/>
</dbReference>
<dbReference type="PANTHER" id="PTHR11559">
    <property type="entry name" value="CARBOXYLESTERASE"/>
    <property type="match status" value="1"/>
</dbReference>
<evidence type="ECO:0000256" key="3">
    <source>
        <dbReference type="RuleBase" id="RU361235"/>
    </source>
</evidence>
<dbReference type="ESTHER" id="9pseu-a0a0n7f3z6">
    <property type="family name" value="Carb_B_Bacteria"/>
</dbReference>
<dbReference type="Proteomes" id="UP000063699">
    <property type="component" value="Chromosome"/>
</dbReference>
<feature type="chain" id="PRO_5006011731" description="Carboxylic ester hydrolase" evidence="4">
    <location>
        <begin position="16"/>
        <end position="504"/>
    </location>
</feature>
<accession>A0A0N7F3Z6</accession>
<keyword evidence="7" id="KW-1185">Reference proteome</keyword>
<gene>
    <name evidence="6" type="ORF">AOZ06_26730</name>
</gene>
<evidence type="ECO:0000313" key="7">
    <source>
        <dbReference type="Proteomes" id="UP000063699"/>
    </source>
</evidence>
<dbReference type="KEGG" id="kphy:AOZ06_26730"/>
<proteinExistence type="inferred from homology"/>
<comment type="similarity">
    <text evidence="1 3">Belongs to the type-B carboxylesterase/lipase family.</text>
</comment>
<reference evidence="6 7" key="1">
    <citation type="submission" date="2015-07" db="EMBL/GenBank/DDBJ databases">
        <title>Genome sequencing of Kibdelosporangium phytohabitans.</title>
        <authorList>
            <person name="Qin S."/>
            <person name="Xing K."/>
        </authorList>
    </citation>
    <scope>NUCLEOTIDE SEQUENCE [LARGE SCALE GENOMIC DNA]</scope>
    <source>
        <strain evidence="6 7">KLBMP1111</strain>
    </source>
</reference>
<dbReference type="InterPro" id="IPR029058">
    <property type="entry name" value="AB_hydrolase_fold"/>
</dbReference>
<organism evidence="6 7">
    <name type="scientific">Kibdelosporangium phytohabitans</name>
    <dbReference type="NCBI Taxonomy" id="860235"/>
    <lineage>
        <taxon>Bacteria</taxon>
        <taxon>Bacillati</taxon>
        <taxon>Actinomycetota</taxon>
        <taxon>Actinomycetes</taxon>
        <taxon>Pseudonocardiales</taxon>
        <taxon>Pseudonocardiaceae</taxon>
        <taxon>Kibdelosporangium</taxon>
    </lineage>
</organism>
<dbReference type="SUPFAM" id="SSF53474">
    <property type="entry name" value="alpha/beta-Hydrolases"/>
    <property type="match status" value="1"/>
</dbReference>
<dbReference type="PROSITE" id="PS00122">
    <property type="entry name" value="CARBOXYLESTERASE_B_1"/>
    <property type="match status" value="1"/>
</dbReference>
<dbReference type="Gene3D" id="3.40.50.1820">
    <property type="entry name" value="alpha/beta hydrolase"/>
    <property type="match status" value="1"/>
</dbReference>
<evidence type="ECO:0000259" key="5">
    <source>
        <dbReference type="Pfam" id="PF00135"/>
    </source>
</evidence>
<name>A0A0N7F3Z6_9PSEU</name>
<dbReference type="EMBL" id="CP012752">
    <property type="protein sequence ID" value="ALG10015.1"/>
    <property type="molecule type" value="Genomic_DNA"/>
</dbReference>
<keyword evidence="2 3" id="KW-0378">Hydrolase</keyword>
<evidence type="ECO:0000313" key="6">
    <source>
        <dbReference type="EMBL" id="ALG10015.1"/>
    </source>
</evidence>
<feature type="domain" description="Carboxylesterase type B" evidence="5">
    <location>
        <begin position="19"/>
        <end position="497"/>
    </location>
</feature>
<dbReference type="InterPro" id="IPR002018">
    <property type="entry name" value="CarbesteraseB"/>
</dbReference>
<dbReference type="InterPro" id="IPR019826">
    <property type="entry name" value="Carboxylesterase_B_AS"/>
</dbReference>
<keyword evidence="4" id="KW-0732">Signal</keyword>
<protein>
    <recommendedName>
        <fullName evidence="3">Carboxylic ester hydrolase</fullName>
        <ecNumber evidence="3">3.1.1.-</ecNumber>
    </recommendedName>
</protein>